<dbReference type="AlphaFoldDB" id="A0A7D5M8U5"/>
<dbReference type="SUPFAM" id="SSF55874">
    <property type="entry name" value="ATPase domain of HSP90 chaperone/DNA topoisomerase II/histidine kinase"/>
    <property type="match status" value="1"/>
</dbReference>
<keyword evidence="3" id="KW-0547">Nucleotide-binding</keyword>
<dbReference type="PANTHER" id="PTHR43065">
    <property type="entry name" value="SENSOR HISTIDINE KINASE"/>
    <property type="match status" value="1"/>
</dbReference>
<dbReference type="EMBL" id="CP026995">
    <property type="protein sequence ID" value="QLH06109.1"/>
    <property type="molecule type" value="Genomic_DNA"/>
</dbReference>
<dbReference type="KEGG" id="nue:C5F50_02725"/>
<evidence type="ECO:0000256" key="5">
    <source>
        <dbReference type="ARBA" id="ARBA00022840"/>
    </source>
</evidence>
<evidence type="ECO:0000313" key="9">
    <source>
        <dbReference type="EMBL" id="QLH06109.1"/>
    </source>
</evidence>
<dbReference type="PANTHER" id="PTHR43065:SF10">
    <property type="entry name" value="PEROXIDE STRESS-ACTIVATED HISTIDINE KINASE MAK3"/>
    <property type="match status" value="1"/>
</dbReference>
<accession>A0A7D5M8U5</accession>
<dbReference type="InterPro" id="IPR036890">
    <property type="entry name" value="HATPase_C_sf"/>
</dbReference>
<dbReference type="CDD" id="cd00082">
    <property type="entry name" value="HisKA"/>
    <property type="match status" value="1"/>
</dbReference>
<dbReference type="Proteomes" id="UP000509478">
    <property type="component" value="Chromosome"/>
</dbReference>
<keyword evidence="6" id="KW-0902">Two-component regulatory system</keyword>
<dbReference type="InterPro" id="IPR003661">
    <property type="entry name" value="HisK_dim/P_dom"/>
</dbReference>
<dbReference type="SUPFAM" id="SSF47384">
    <property type="entry name" value="Homodimeric domain of signal transducing histidine kinase"/>
    <property type="match status" value="1"/>
</dbReference>
<dbReference type="InterPro" id="IPR003594">
    <property type="entry name" value="HATPase_dom"/>
</dbReference>
<keyword evidence="5" id="KW-0067">ATP-binding</keyword>
<keyword evidence="7" id="KW-0812">Transmembrane</keyword>
<dbReference type="GO" id="GO:0005524">
    <property type="term" value="F:ATP binding"/>
    <property type="evidence" value="ECO:0007669"/>
    <property type="project" value="UniProtKB-KW"/>
</dbReference>
<evidence type="ECO:0000256" key="1">
    <source>
        <dbReference type="ARBA" id="ARBA00022553"/>
    </source>
</evidence>
<dbReference type="Pfam" id="PF00512">
    <property type="entry name" value="HisKA"/>
    <property type="match status" value="1"/>
</dbReference>
<keyword evidence="1" id="KW-0597">Phosphoprotein</keyword>
<evidence type="ECO:0000259" key="8">
    <source>
        <dbReference type="PROSITE" id="PS50109"/>
    </source>
</evidence>
<keyword evidence="7" id="KW-1133">Transmembrane helix</keyword>
<dbReference type="InterPro" id="IPR036097">
    <property type="entry name" value="HisK_dim/P_sf"/>
</dbReference>
<dbReference type="Pfam" id="PF02518">
    <property type="entry name" value="HATPase_c"/>
    <property type="match status" value="1"/>
</dbReference>
<keyword evidence="10" id="KW-1185">Reference proteome</keyword>
<evidence type="ECO:0000313" key="10">
    <source>
        <dbReference type="Proteomes" id="UP000509478"/>
    </source>
</evidence>
<dbReference type="GeneID" id="56066943"/>
<reference evidence="9 10" key="1">
    <citation type="submission" date="2018-02" db="EMBL/GenBank/DDBJ databases">
        <title>Complete genome of Nitrosopumilus ureaphilus PS0.</title>
        <authorList>
            <person name="Qin W."/>
            <person name="Zheng Y."/>
            <person name="Stahl D.A."/>
        </authorList>
    </citation>
    <scope>NUCLEOTIDE SEQUENCE [LARGE SCALE GENOMIC DNA]</scope>
    <source>
        <strain evidence="9 10">PS0</strain>
    </source>
</reference>
<organism evidence="9 10">
    <name type="scientific">Nitrosopumilus ureiphilus</name>
    <dbReference type="NCBI Taxonomy" id="1470067"/>
    <lineage>
        <taxon>Archaea</taxon>
        <taxon>Nitrososphaerota</taxon>
        <taxon>Nitrososphaeria</taxon>
        <taxon>Nitrosopumilales</taxon>
        <taxon>Nitrosopumilaceae</taxon>
        <taxon>Nitrosopumilus</taxon>
    </lineage>
</organism>
<evidence type="ECO:0000256" key="7">
    <source>
        <dbReference type="SAM" id="Phobius"/>
    </source>
</evidence>
<dbReference type="Gene3D" id="1.10.287.130">
    <property type="match status" value="1"/>
</dbReference>
<sequence>MLAAVNKKKWTWYGIIFAIIISLVIATIQIYSIEEESIKTSIIENQIEIQEIIAKSISKNITSEMELIIFELENLAKSSELQKDIGTVESNRLIAQTFIRLNSISPTAQILALDEDFTVLSQASKTYNSFVGAKVKGLSELIDLEKNDLDSEPKILSINTLLFDEPEIAITFPIINEETNKPAGMFLVTLASSEFFKRHGNIYDIESQFLTVTDENYVLLIHPNNKNIGKNFFDEEIQQANGNDPLVNYHIQNVLEGNLSTMIFTANDNIGERINTGIPVTVNGKNEFMFGVVTPTQSINKEIDEIIFITKIQSVFLLLSTIVVLLAFLVKRSQSFKKEKLTVIGQLSSNIAHDIRNPLGTIKNAGVIIEKENNDSNKIISREINRINLSVRRISHQIEEVLNYVRTTPLILKPHSINQTIQEAIDTLTVPENITISTPKNDVTIKFDHDKILIVFVNIILNAIQSIGDTKGEININMHKTGSHITIEFENSGPNIPSKDLKRIFDTLFTTKLEGTGLGLSSCKNIVEQHKGEIFATTNPVKFSIRLPK</sequence>
<gene>
    <name evidence="9" type="ORF">C5F50_02725</name>
</gene>
<dbReference type="SMART" id="SM00387">
    <property type="entry name" value="HATPase_c"/>
    <property type="match status" value="1"/>
</dbReference>
<feature type="domain" description="Histidine kinase" evidence="8">
    <location>
        <begin position="350"/>
        <end position="549"/>
    </location>
</feature>
<keyword evidence="7" id="KW-0472">Membrane</keyword>
<dbReference type="InterPro" id="IPR005467">
    <property type="entry name" value="His_kinase_dom"/>
</dbReference>
<dbReference type="PROSITE" id="PS50109">
    <property type="entry name" value="HIS_KIN"/>
    <property type="match status" value="1"/>
</dbReference>
<evidence type="ECO:0000256" key="2">
    <source>
        <dbReference type="ARBA" id="ARBA00022679"/>
    </source>
</evidence>
<keyword evidence="4" id="KW-0418">Kinase</keyword>
<dbReference type="PRINTS" id="PR00344">
    <property type="entry name" value="BCTRLSENSOR"/>
</dbReference>
<dbReference type="InterPro" id="IPR004358">
    <property type="entry name" value="Sig_transdc_His_kin-like_C"/>
</dbReference>
<keyword evidence="2" id="KW-0808">Transferase</keyword>
<name>A0A7D5M8U5_9ARCH</name>
<dbReference type="RefSeq" id="WP_179372175.1">
    <property type="nucleotide sequence ID" value="NZ_CP026995.1"/>
</dbReference>
<feature type="transmembrane region" description="Helical" evidence="7">
    <location>
        <begin position="306"/>
        <end position="330"/>
    </location>
</feature>
<feature type="transmembrane region" description="Helical" evidence="7">
    <location>
        <begin position="12"/>
        <end position="31"/>
    </location>
</feature>
<dbReference type="Gene3D" id="3.30.565.10">
    <property type="entry name" value="Histidine kinase-like ATPase, C-terminal domain"/>
    <property type="match status" value="1"/>
</dbReference>
<evidence type="ECO:0000256" key="3">
    <source>
        <dbReference type="ARBA" id="ARBA00022741"/>
    </source>
</evidence>
<dbReference type="OrthoDB" id="8127at2157"/>
<proteinExistence type="predicted"/>
<evidence type="ECO:0000256" key="6">
    <source>
        <dbReference type="ARBA" id="ARBA00023012"/>
    </source>
</evidence>
<dbReference type="SMART" id="SM00388">
    <property type="entry name" value="HisKA"/>
    <property type="match status" value="1"/>
</dbReference>
<protein>
    <recommendedName>
        <fullName evidence="8">Histidine kinase domain-containing protein</fullName>
    </recommendedName>
</protein>
<evidence type="ECO:0000256" key="4">
    <source>
        <dbReference type="ARBA" id="ARBA00022777"/>
    </source>
</evidence>
<dbReference type="GO" id="GO:0000155">
    <property type="term" value="F:phosphorelay sensor kinase activity"/>
    <property type="evidence" value="ECO:0007669"/>
    <property type="project" value="InterPro"/>
</dbReference>